<keyword evidence="2" id="KW-1185">Reference proteome</keyword>
<comment type="caution">
    <text evidence="1">The sequence shown here is derived from an EMBL/GenBank/DDBJ whole genome shotgun (WGS) entry which is preliminary data.</text>
</comment>
<evidence type="ECO:0000313" key="1">
    <source>
        <dbReference type="EMBL" id="MFC5907901.1"/>
    </source>
</evidence>
<dbReference type="EMBL" id="JBHSQJ010000046">
    <property type="protein sequence ID" value="MFC5907901.1"/>
    <property type="molecule type" value="Genomic_DNA"/>
</dbReference>
<accession>A0ABW1G226</accession>
<evidence type="ECO:0000313" key="2">
    <source>
        <dbReference type="Proteomes" id="UP001596174"/>
    </source>
</evidence>
<gene>
    <name evidence="1" type="ORF">ACFP3V_11820</name>
</gene>
<reference evidence="2" key="1">
    <citation type="journal article" date="2019" name="Int. J. Syst. Evol. Microbiol.">
        <title>The Global Catalogue of Microorganisms (GCM) 10K type strain sequencing project: providing services to taxonomists for standard genome sequencing and annotation.</title>
        <authorList>
            <consortium name="The Broad Institute Genomics Platform"/>
            <consortium name="The Broad Institute Genome Sequencing Center for Infectious Disease"/>
            <person name="Wu L."/>
            <person name="Ma J."/>
        </authorList>
    </citation>
    <scope>NUCLEOTIDE SEQUENCE [LARGE SCALE GENOMIC DNA]</scope>
    <source>
        <strain evidence="2">JCM 4816</strain>
    </source>
</reference>
<organism evidence="1 2">
    <name type="scientific">Streptacidiphilus monticola</name>
    <dbReference type="NCBI Taxonomy" id="2161674"/>
    <lineage>
        <taxon>Bacteria</taxon>
        <taxon>Bacillati</taxon>
        <taxon>Actinomycetota</taxon>
        <taxon>Actinomycetes</taxon>
        <taxon>Kitasatosporales</taxon>
        <taxon>Streptomycetaceae</taxon>
        <taxon>Streptacidiphilus</taxon>
    </lineage>
</organism>
<protein>
    <submittedName>
        <fullName evidence="1">Uncharacterized protein</fullName>
    </submittedName>
</protein>
<sequence>MVENADGSATTFLNHRVIRIGSTLPPDEVLELLGTPVAASGSHVQIAARAQVGPVRVRLWSKVGPGEGATVFDGVLSLEDGAIGAGDILGTAAYVQRIGTPGPHRVLISVDDPGKASRIDVMLDLGEDATDLTAIEGNPLPGVIGSSGSRLGKADELGLILSAHDLPTSRLAAAIKVVWSAPAEVKPDRTEAIMVFRISVIVQWMRWLSPGLSMERCEQLGEFIAENLRGSIPANLDAHCVEIASEAIRRAESR</sequence>
<dbReference type="RefSeq" id="WP_380582788.1">
    <property type="nucleotide sequence ID" value="NZ_JBHSQJ010000046.1"/>
</dbReference>
<proteinExistence type="predicted"/>
<name>A0ABW1G226_9ACTN</name>
<dbReference type="Proteomes" id="UP001596174">
    <property type="component" value="Unassembled WGS sequence"/>
</dbReference>